<dbReference type="InParanoid" id="A0A517S7R9"/>
<name>A0A517S7R9_9PLAN</name>
<accession>A0A517S7R9</accession>
<comment type="similarity">
    <text evidence="1">Belongs to the glycosyltransferase 2 family.</text>
</comment>
<dbReference type="SUPFAM" id="SSF53448">
    <property type="entry name" value="Nucleotide-diphospho-sugar transferases"/>
    <property type="match status" value="1"/>
</dbReference>
<evidence type="ECO:0000313" key="5">
    <source>
        <dbReference type="EMBL" id="QDT52166.1"/>
    </source>
</evidence>
<evidence type="ECO:0000256" key="1">
    <source>
        <dbReference type="ARBA" id="ARBA00006739"/>
    </source>
</evidence>
<dbReference type="Proteomes" id="UP000315700">
    <property type="component" value="Chromosome"/>
</dbReference>
<dbReference type="AlphaFoldDB" id="A0A517S7R9"/>
<keyword evidence="2" id="KW-0328">Glycosyltransferase</keyword>
<dbReference type="Gene3D" id="3.90.550.10">
    <property type="entry name" value="Spore Coat Polysaccharide Biosynthesis Protein SpsA, Chain A"/>
    <property type="match status" value="1"/>
</dbReference>
<dbReference type="PANTHER" id="PTHR43179:SF12">
    <property type="entry name" value="GALACTOFURANOSYLTRANSFERASE GLFT2"/>
    <property type="match status" value="1"/>
</dbReference>
<gene>
    <name evidence="5" type="ORF">Pan44_01750</name>
</gene>
<dbReference type="PROSITE" id="PS51257">
    <property type="entry name" value="PROKAR_LIPOPROTEIN"/>
    <property type="match status" value="1"/>
</dbReference>
<dbReference type="RefSeq" id="WP_145026334.1">
    <property type="nucleotide sequence ID" value="NZ_CP036271.1"/>
</dbReference>
<reference evidence="5 6" key="1">
    <citation type="submission" date="2019-02" db="EMBL/GenBank/DDBJ databases">
        <title>Deep-cultivation of Planctomycetes and their phenomic and genomic characterization uncovers novel biology.</title>
        <authorList>
            <person name="Wiegand S."/>
            <person name="Jogler M."/>
            <person name="Boedeker C."/>
            <person name="Pinto D."/>
            <person name="Vollmers J."/>
            <person name="Rivas-Marin E."/>
            <person name="Kohn T."/>
            <person name="Peeters S.H."/>
            <person name="Heuer A."/>
            <person name="Rast P."/>
            <person name="Oberbeckmann S."/>
            <person name="Bunk B."/>
            <person name="Jeske O."/>
            <person name="Meyerdierks A."/>
            <person name="Storesund J.E."/>
            <person name="Kallscheuer N."/>
            <person name="Luecker S."/>
            <person name="Lage O.M."/>
            <person name="Pohl T."/>
            <person name="Merkel B.J."/>
            <person name="Hornburger P."/>
            <person name="Mueller R.-W."/>
            <person name="Bruemmer F."/>
            <person name="Labrenz M."/>
            <person name="Spormann A.M."/>
            <person name="Op den Camp H."/>
            <person name="Overmann J."/>
            <person name="Amann R."/>
            <person name="Jetten M.S.M."/>
            <person name="Mascher T."/>
            <person name="Medema M.H."/>
            <person name="Devos D.P."/>
            <person name="Kaster A.-K."/>
            <person name="Ovreas L."/>
            <person name="Rohde M."/>
            <person name="Galperin M.Y."/>
            <person name="Jogler C."/>
        </authorList>
    </citation>
    <scope>NUCLEOTIDE SEQUENCE [LARGE SCALE GENOMIC DNA]</scope>
    <source>
        <strain evidence="5 6">Pan44</strain>
    </source>
</reference>
<keyword evidence="3 5" id="KW-0808">Transferase</keyword>
<dbReference type="InterPro" id="IPR001173">
    <property type="entry name" value="Glyco_trans_2-like"/>
</dbReference>
<dbReference type="PANTHER" id="PTHR43179">
    <property type="entry name" value="RHAMNOSYLTRANSFERASE WBBL"/>
    <property type="match status" value="1"/>
</dbReference>
<dbReference type="KEGG" id="ccos:Pan44_01750"/>
<evidence type="ECO:0000256" key="3">
    <source>
        <dbReference type="ARBA" id="ARBA00022679"/>
    </source>
</evidence>
<protein>
    <submittedName>
        <fullName evidence="5">Glycosyl transferase family 2</fullName>
    </submittedName>
</protein>
<organism evidence="5 6">
    <name type="scientific">Caulifigura coniformis</name>
    <dbReference type="NCBI Taxonomy" id="2527983"/>
    <lineage>
        <taxon>Bacteria</taxon>
        <taxon>Pseudomonadati</taxon>
        <taxon>Planctomycetota</taxon>
        <taxon>Planctomycetia</taxon>
        <taxon>Planctomycetales</taxon>
        <taxon>Planctomycetaceae</taxon>
        <taxon>Caulifigura</taxon>
    </lineage>
</organism>
<dbReference type="GO" id="GO:0016757">
    <property type="term" value="F:glycosyltransferase activity"/>
    <property type="evidence" value="ECO:0007669"/>
    <property type="project" value="UniProtKB-KW"/>
</dbReference>
<dbReference type="EMBL" id="CP036271">
    <property type="protein sequence ID" value="QDT52166.1"/>
    <property type="molecule type" value="Genomic_DNA"/>
</dbReference>
<dbReference type="InterPro" id="IPR029044">
    <property type="entry name" value="Nucleotide-diphossugar_trans"/>
</dbReference>
<dbReference type="Pfam" id="PF00535">
    <property type="entry name" value="Glycos_transf_2"/>
    <property type="match status" value="1"/>
</dbReference>
<evidence type="ECO:0000313" key="6">
    <source>
        <dbReference type="Proteomes" id="UP000315700"/>
    </source>
</evidence>
<sequence>MRTAIVMAQHGQPQLTIACLQTLRRHHGDEPPVVLVDDGSPPGDLEQVLAAAIANLQIVRRPHRGVTAAWNAGAACCTADVLIFLNNDVITTGPWADRLADLLVDRRIAVAGVERRRERHVSPEVLSRLPTGEFAAGWCFAVRRSDFEAIHSYRSALRLYFSDTDLQSRLLVRGGTGGEGIAAVPLPLKHLGHATTSACTTRHAQWQADRRRFQRLWKRGGSKRQACR</sequence>
<dbReference type="OrthoDB" id="212063at2"/>
<evidence type="ECO:0000256" key="2">
    <source>
        <dbReference type="ARBA" id="ARBA00022676"/>
    </source>
</evidence>
<feature type="domain" description="Glycosyltransferase 2-like" evidence="4">
    <location>
        <begin position="6"/>
        <end position="160"/>
    </location>
</feature>
<evidence type="ECO:0000259" key="4">
    <source>
        <dbReference type="Pfam" id="PF00535"/>
    </source>
</evidence>
<keyword evidence="6" id="KW-1185">Reference proteome</keyword>
<proteinExistence type="inferred from homology"/>